<dbReference type="GO" id="GO:0000428">
    <property type="term" value="C:DNA-directed RNA polymerase complex"/>
    <property type="evidence" value="ECO:0007669"/>
    <property type="project" value="UniProtKB-KW"/>
</dbReference>
<dbReference type="EMBL" id="JAUSWB010000008">
    <property type="protein sequence ID" value="MDQ0430375.1"/>
    <property type="molecule type" value="Genomic_DNA"/>
</dbReference>
<protein>
    <submittedName>
        <fullName evidence="1">DNA-directed RNA polymerase specialized sigma24 family protein</fullName>
    </submittedName>
</protein>
<dbReference type="RefSeq" id="WP_308788333.1">
    <property type="nucleotide sequence ID" value="NZ_JAUSWB010000008.1"/>
</dbReference>
<keyword evidence="1" id="KW-0804">Transcription</keyword>
<organism evidence="1 2">
    <name type="scientific">Planomicrobium stackebrandtii</name>
    <dbReference type="NCBI Taxonomy" id="253160"/>
    <lineage>
        <taxon>Bacteria</taxon>
        <taxon>Bacillati</taxon>
        <taxon>Bacillota</taxon>
        <taxon>Bacilli</taxon>
        <taxon>Bacillales</taxon>
        <taxon>Caryophanaceae</taxon>
        <taxon>Planomicrobium</taxon>
    </lineage>
</organism>
<keyword evidence="2" id="KW-1185">Reference proteome</keyword>
<comment type="caution">
    <text evidence="1">The sequence shown here is derived from an EMBL/GenBank/DDBJ whole genome shotgun (WGS) entry which is preliminary data.</text>
</comment>
<dbReference type="Proteomes" id="UP001241988">
    <property type="component" value="Unassembled WGS sequence"/>
</dbReference>
<reference evidence="1 2" key="1">
    <citation type="submission" date="2023-07" db="EMBL/GenBank/DDBJ databases">
        <title>Genomic Encyclopedia of Type Strains, Phase IV (KMG-IV): sequencing the most valuable type-strain genomes for metagenomic binning, comparative biology and taxonomic classification.</title>
        <authorList>
            <person name="Goeker M."/>
        </authorList>
    </citation>
    <scope>NUCLEOTIDE SEQUENCE [LARGE SCALE GENOMIC DNA]</scope>
    <source>
        <strain evidence="1 2">DSM 16419</strain>
    </source>
</reference>
<keyword evidence="1" id="KW-0240">DNA-directed RNA polymerase</keyword>
<accession>A0ABU0H0P8</accession>
<evidence type="ECO:0000313" key="1">
    <source>
        <dbReference type="EMBL" id="MDQ0430375.1"/>
    </source>
</evidence>
<sequence length="869" mass="99312">MTSLTDLYKQAQKGDSSAFYTWAESIQPEMGRFAYQLGVSYEDLPAFQQLGFQQLHKQLEQVTAEQAKRQLFKWMVQHATTLSIPQEGKAYRRILGFQEDQELHEELQKLELDQRISLILFYFHEVSLSDIMTITEESEQQLLELKKQGVQELQTRLHLQESQVVQRLGMLQKSYQRLMLPSSLGQNVQKAENRLLAAELIPLTAAPPRVQKKKAVVLGAAGLFLAAVIGISFSVNDQQARNSGTTEFQQADTVTDEMVADWRSQYDMIKKTSPQRLGMTEQQYNALDYVKLADGEMEKVFGEAALESLKEDPVRMQEEVDRLFRMAETPRGMAQSLSGPNPMRSSEVEAFLQDYAAKTDELRIFADSILLEYRQELESTIVMDQLSPEKLLAQTESFPDKLRLVVEALPEYNLFAVVHPNGNRFRTVRDVNVLNQQQPIANDPYAWQYLNLLSAEPYFDSSGFLVPLNTIPQHLITMEQALLEEGGPASLFDKVEVAYLQTFWQLIKGSGNSPVFNEEGKVQLEYRTAWSGVSLSNPMAYLMLPILEEMEASGWTTSKQYDELEFDDLSDALEMEKSGELADKLPNGNLVIEDEFVDLQDFDYSRVEPLYESFKASYDLQVLAGVPPLDVLFLYHYANKLDDRETLWHLFADSPIKPALQVFQEEWQPIPELTENANWIELSVDFYRQRVKDKVYIYPQVGSDEFLERLDVLLVTEKDRIWQIDYQRYNSYNLPGEDQQFRQRINSLYASVSGGSQSQLPVETPAGEVAGVFFKAADNKDIGTMKKLMAETGWTDDELSSFLELHNFQPFSEIEQIIFRTHFNPDMAAGLRGAAEIKYAAGSSGSLIQDMFFMEETADGWRMTGLNNY</sequence>
<proteinExistence type="predicted"/>
<name>A0ABU0H0P8_9BACL</name>
<gene>
    <name evidence="1" type="ORF">QOZ98_003213</name>
</gene>
<evidence type="ECO:0000313" key="2">
    <source>
        <dbReference type="Proteomes" id="UP001241988"/>
    </source>
</evidence>